<proteinExistence type="predicted"/>
<feature type="region of interest" description="Disordered" evidence="1">
    <location>
        <begin position="1"/>
        <end position="25"/>
    </location>
</feature>
<dbReference type="Proteomes" id="UP000247476">
    <property type="component" value="Unassembled WGS sequence"/>
</dbReference>
<dbReference type="InterPro" id="IPR025681">
    <property type="entry name" value="COOH-NH2_lig"/>
</dbReference>
<dbReference type="RefSeq" id="WP_110839738.1">
    <property type="nucleotide sequence ID" value="NZ_QJVJ01000003.1"/>
</dbReference>
<gene>
    <name evidence="2" type="ORF">DLM86_09530</name>
</gene>
<organism evidence="2 3">
    <name type="scientific">Paenibacillus flagellatus</name>
    <dbReference type="NCBI Taxonomy" id="2211139"/>
    <lineage>
        <taxon>Bacteria</taxon>
        <taxon>Bacillati</taxon>
        <taxon>Bacillota</taxon>
        <taxon>Bacilli</taxon>
        <taxon>Bacillales</taxon>
        <taxon>Paenibacillaceae</taxon>
        <taxon>Paenibacillus</taxon>
    </lineage>
</organism>
<reference evidence="2 3" key="1">
    <citation type="submission" date="2018-05" db="EMBL/GenBank/DDBJ databases">
        <title>Paenibacillus flagellatus sp. nov., isolated from selenium mineral soil.</title>
        <authorList>
            <person name="Dai X."/>
        </authorList>
    </citation>
    <scope>NUCLEOTIDE SEQUENCE [LARGE SCALE GENOMIC DNA]</scope>
    <source>
        <strain evidence="2 3">DXL2</strain>
    </source>
</reference>
<dbReference type="EMBL" id="QJVJ01000003">
    <property type="protein sequence ID" value="PYI55939.1"/>
    <property type="molecule type" value="Genomic_DNA"/>
</dbReference>
<name>A0A2V5K8U4_9BACL</name>
<evidence type="ECO:0000313" key="3">
    <source>
        <dbReference type="Proteomes" id="UP000247476"/>
    </source>
</evidence>
<evidence type="ECO:0008006" key="4">
    <source>
        <dbReference type="Google" id="ProtNLM"/>
    </source>
</evidence>
<dbReference type="OrthoDB" id="2078085at2"/>
<evidence type="ECO:0000313" key="2">
    <source>
        <dbReference type="EMBL" id="PYI55939.1"/>
    </source>
</evidence>
<evidence type="ECO:0000256" key="1">
    <source>
        <dbReference type="SAM" id="MobiDB-lite"/>
    </source>
</evidence>
<accession>A0A2V5K8U4</accession>
<dbReference type="AlphaFoldDB" id="A0A2V5K8U4"/>
<comment type="caution">
    <text evidence="2">The sequence shown here is derived from an EMBL/GenBank/DDBJ whole genome shotgun (WGS) entry which is preliminary data.</text>
</comment>
<dbReference type="Pfam" id="PF14395">
    <property type="entry name" value="COOH-NH2_lig"/>
    <property type="match status" value="1"/>
</dbReference>
<keyword evidence="3" id="KW-1185">Reference proteome</keyword>
<sequence length="439" mass="47548">MDGNVAVRGGTRPAPALKGPEDDPAAVAPERIGLALDALGYRDRADGGETGSASRRYRFALYHLETIAAERYASNTVFVSRALGGRPPGRSERLWEPVEAGSADRALRRAERAAARLLYACGLDAGAVELGTDAAGRPVFAAIEPLPAGNGKLDAALAAARERFLAGWEAERTRTSPATLGADPEFLLANADGRVVPASAYLPKRGRAGCDVVRIGDRVLYPLAELRPEPSADPARLIMHIRRGLLAAARHIPDTPGVKWLAGGMPARGFALGGHIHMSGLWLNVRLLRALDNYVALPLALLEDDRAAARRPRYGTPGDFRRQPHGGFEYRTLPSWLVSPRVAKGVLALAALVSSHYASLPRTPLHDPEMLRAYMRGDKPPLRVAAAPLPGDVRRLPEYERYAAWIEPLYAMMEAGESWDESRDIRAGWKIEASPSRTR</sequence>
<protein>
    <recommendedName>
        <fullName evidence="4">Phage phiEco32-like COOH-NH2 ligase-type 2</fullName>
    </recommendedName>
</protein>